<organism evidence="3 4">
    <name type="scientific">Pontibacter aydingkolensis</name>
    <dbReference type="NCBI Taxonomy" id="1911536"/>
    <lineage>
        <taxon>Bacteria</taxon>
        <taxon>Pseudomonadati</taxon>
        <taxon>Bacteroidota</taxon>
        <taxon>Cytophagia</taxon>
        <taxon>Cytophagales</taxon>
        <taxon>Hymenobacteraceae</taxon>
        <taxon>Pontibacter</taxon>
    </lineage>
</organism>
<comment type="caution">
    <text evidence="3">The sequence shown here is derived from an EMBL/GenBank/DDBJ whole genome shotgun (WGS) entry which is preliminary data.</text>
</comment>
<dbReference type="PANTHER" id="PTHR44520">
    <property type="entry name" value="RESPONSE REGULATOR RCP1-RELATED"/>
    <property type="match status" value="1"/>
</dbReference>
<dbReference type="Pfam" id="PF00072">
    <property type="entry name" value="Response_reg"/>
    <property type="match status" value="1"/>
</dbReference>
<gene>
    <name evidence="3" type="ORF">K0O23_13455</name>
</gene>
<feature type="modified residue" description="4-aspartylphosphate" evidence="1">
    <location>
        <position position="57"/>
    </location>
</feature>
<dbReference type="EMBL" id="JAHYXK010000010">
    <property type="protein sequence ID" value="MBW7468076.1"/>
    <property type="molecule type" value="Genomic_DNA"/>
</dbReference>
<dbReference type="InterPro" id="IPR001789">
    <property type="entry name" value="Sig_transdc_resp-reg_receiver"/>
</dbReference>
<accession>A0ABS7CWK4</accession>
<dbReference type="Proteomes" id="UP000813018">
    <property type="component" value="Unassembled WGS sequence"/>
</dbReference>
<name>A0ABS7CWK4_9BACT</name>
<feature type="domain" description="Response regulatory" evidence="2">
    <location>
        <begin position="2"/>
        <end position="127"/>
    </location>
</feature>
<dbReference type="SUPFAM" id="SSF52172">
    <property type="entry name" value="CheY-like"/>
    <property type="match status" value="1"/>
</dbReference>
<dbReference type="InterPro" id="IPR011006">
    <property type="entry name" value="CheY-like_superfamily"/>
</dbReference>
<protein>
    <submittedName>
        <fullName evidence="3">Response regulator</fullName>
    </submittedName>
</protein>
<dbReference type="InterPro" id="IPR052893">
    <property type="entry name" value="TCS_response_regulator"/>
</dbReference>
<dbReference type="RefSeq" id="WP_219877944.1">
    <property type="nucleotide sequence ID" value="NZ_JAHYXK010000010.1"/>
</dbReference>
<keyword evidence="4" id="KW-1185">Reference proteome</keyword>
<reference evidence="3 4" key="1">
    <citation type="journal article" date="2016" name="Int. J. Syst. Evol. Microbiol.">
        <title>Pontibacter aydingkolensis sp. nov., isolated from soil of a salt lake.</title>
        <authorList>
            <person name="Osman G."/>
            <person name="Zhang T."/>
            <person name="Lou K."/>
            <person name="Gao Y."/>
            <person name="Chang W."/>
            <person name="Lin Q."/>
            <person name="Yang H.M."/>
            <person name="Huo X.D."/>
            <person name="Wang N."/>
        </authorList>
    </citation>
    <scope>NUCLEOTIDE SEQUENCE [LARGE SCALE GENOMIC DNA]</scope>
    <source>
        <strain evidence="3 4">KACC 19255</strain>
    </source>
</reference>
<keyword evidence="1" id="KW-0597">Phosphoprotein</keyword>
<dbReference type="PANTHER" id="PTHR44520:SF2">
    <property type="entry name" value="RESPONSE REGULATOR RCP1"/>
    <property type="match status" value="1"/>
</dbReference>
<evidence type="ECO:0000256" key="1">
    <source>
        <dbReference type="PROSITE-ProRule" id="PRU00169"/>
    </source>
</evidence>
<proteinExistence type="predicted"/>
<dbReference type="SMART" id="SM00448">
    <property type="entry name" value="REC"/>
    <property type="match status" value="1"/>
</dbReference>
<evidence type="ECO:0000313" key="3">
    <source>
        <dbReference type="EMBL" id="MBW7468076.1"/>
    </source>
</evidence>
<evidence type="ECO:0000313" key="4">
    <source>
        <dbReference type="Proteomes" id="UP000813018"/>
    </source>
</evidence>
<dbReference type="Gene3D" id="3.40.50.2300">
    <property type="match status" value="1"/>
</dbReference>
<dbReference type="PROSITE" id="PS50110">
    <property type="entry name" value="RESPONSE_REGULATORY"/>
    <property type="match status" value="1"/>
</dbReference>
<evidence type="ECO:0000259" key="2">
    <source>
        <dbReference type="PROSITE" id="PS50110"/>
    </source>
</evidence>
<sequence>MKVFVIDDDHLSVFLTQSILNLDTATTEVVTFLSAEAALETMAELDNTAMPDVIFLDLNMPLMDGWHFLDALAKLKPGVETNCSIYVLTSSLDVSDSIKAAAYSMVSRLLHKPITNEDISLIYEHIAAKKKAAPKRQDSYVAPT</sequence>